<comment type="caution">
    <text evidence="2">The sequence shown here is derived from an EMBL/GenBank/DDBJ whole genome shotgun (WGS) entry which is preliminary data.</text>
</comment>
<feature type="region of interest" description="Disordered" evidence="1">
    <location>
        <begin position="1"/>
        <end position="39"/>
    </location>
</feature>
<feature type="non-terminal residue" evidence="2">
    <location>
        <position position="1"/>
    </location>
</feature>
<evidence type="ECO:0000313" key="2">
    <source>
        <dbReference type="EMBL" id="CAF5229528.1"/>
    </source>
</evidence>
<dbReference type="AlphaFoldDB" id="A0A8S3KD53"/>
<sequence length="39" mass="4164">TSKNYGTPPPTDVAVHSKAMRGTSPKRGKISDSTLRFSS</sequence>
<organism evidence="2 3">
    <name type="scientific">Rotaria magnacalcarata</name>
    <dbReference type="NCBI Taxonomy" id="392030"/>
    <lineage>
        <taxon>Eukaryota</taxon>
        <taxon>Metazoa</taxon>
        <taxon>Spiralia</taxon>
        <taxon>Gnathifera</taxon>
        <taxon>Rotifera</taxon>
        <taxon>Eurotatoria</taxon>
        <taxon>Bdelloidea</taxon>
        <taxon>Philodinida</taxon>
        <taxon>Philodinidae</taxon>
        <taxon>Rotaria</taxon>
    </lineage>
</organism>
<gene>
    <name evidence="2" type="ORF">SMN809_LOCUS86448</name>
</gene>
<protein>
    <submittedName>
        <fullName evidence="2">Uncharacterized protein</fullName>
    </submittedName>
</protein>
<reference evidence="2" key="1">
    <citation type="submission" date="2021-02" db="EMBL/GenBank/DDBJ databases">
        <authorList>
            <person name="Nowell W R."/>
        </authorList>
    </citation>
    <scope>NUCLEOTIDE SEQUENCE</scope>
</reference>
<evidence type="ECO:0000313" key="3">
    <source>
        <dbReference type="Proteomes" id="UP000676336"/>
    </source>
</evidence>
<proteinExistence type="predicted"/>
<accession>A0A8S3KD53</accession>
<name>A0A8S3KD53_9BILA</name>
<dbReference type="EMBL" id="CAJOBI010370882">
    <property type="protein sequence ID" value="CAF5229528.1"/>
    <property type="molecule type" value="Genomic_DNA"/>
</dbReference>
<evidence type="ECO:0000256" key="1">
    <source>
        <dbReference type="SAM" id="MobiDB-lite"/>
    </source>
</evidence>
<dbReference type="Proteomes" id="UP000676336">
    <property type="component" value="Unassembled WGS sequence"/>
</dbReference>